<keyword evidence="1" id="KW-1133">Transmembrane helix</keyword>
<sequence length="113" mass="12060">MCAGPKRGFGAQRGLVFCFAVSFAVFVVLTGIVTFGMSAPCVSSVVSLWATGAGNTLVSVFTGATVAHLEQYAIGLTGNHCFLFLRRIALKGGFSERQRQKGGRDKTEIREIL</sequence>
<accession>C0E9Q9</accession>
<evidence type="ECO:0000313" key="2">
    <source>
        <dbReference type="EMBL" id="EEG31824.1"/>
    </source>
</evidence>
<reference evidence="2 3" key="1">
    <citation type="submission" date="2009-01" db="EMBL/GenBank/DDBJ databases">
        <authorList>
            <person name="Fulton L."/>
            <person name="Clifton S."/>
            <person name="Fulton B."/>
            <person name="Xu J."/>
            <person name="Minx P."/>
            <person name="Pepin K.H."/>
            <person name="Johnson M."/>
            <person name="Bhonagiri V."/>
            <person name="Nash W.E."/>
            <person name="Mardis E.R."/>
            <person name="Wilson R.K."/>
        </authorList>
    </citation>
    <scope>NUCLEOTIDE SEQUENCE [LARGE SCALE GENOMIC DNA]</scope>
    <source>
        <strain evidence="2 3">DSM 5476</strain>
    </source>
</reference>
<name>C0E9Q9_9FIRM</name>
<evidence type="ECO:0000313" key="3">
    <source>
        <dbReference type="Proteomes" id="UP000003340"/>
    </source>
</evidence>
<keyword evidence="3" id="KW-1185">Reference proteome</keyword>
<dbReference type="EMBL" id="ACEC01000021">
    <property type="protein sequence ID" value="EEG31824.1"/>
    <property type="molecule type" value="Genomic_DNA"/>
</dbReference>
<evidence type="ECO:0000256" key="1">
    <source>
        <dbReference type="SAM" id="Phobius"/>
    </source>
</evidence>
<gene>
    <name evidence="2" type="ORF">CLOSTMETH_00560</name>
</gene>
<proteinExistence type="predicted"/>
<dbReference type="STRING" id="537013.CLOSTMETH_00560"/>
<dbReference type="HOGENOM" id="CLU_2129144_0_0_9"/>
<organism evidence="2 3">
    <name type="scientific">[Clostridium] methylpentosum DSM 5476</name>
    <dbReference type="NCBI Taxonomy" id="537013"/>
    <lineage>
        <taxon>Bacteria</taxon>
        <taxon>Bacillati</taxon>
        <taxon>Bacillota</taxon>
        <taxon>Clostridia</taxon>
        <taxon>Eubacteriales</taxon>
        <taxon>Oscillospiraceae</taxon>
        <taxon>Oscillospiraceae incertae sedis</taxon>
    </lineage>
</organism>
<feature type="transmembrane region" description="Helical" evidence="1">
    <location>
        <begin position="15"/>
        <end position="37"/>
    </location>
</feature>
<protein>
    <submittedName>
        <fullName evidence="2">Uncharacterized protein</fullName>
    </submittedName>
</protein>
<reference evidence="2 3" key="2">
    <citation type="submission" date="2009-02" db="EMBL/GenBank/DDBJ databases">
        <title>Draft genome sequence of Clostridium methylpentosum (DSM 5476).</title>
        <authorList>
            <person name="Sudarsanam P."/>
            <person name="Ley R."/>
            <person name="Guruge J."/>
            <person name="Turnbaugh P.J."/>
            <person name="Mahowald M."/>
            <person name="Liep D."/>
            <person name="Gordon J."/>
        </authorList>
    </citation>
    <scope>NUCLEOTIDE SEQUENCE [LARGE SCALE GENOMIC DNA]</scope>
    <source>
        <strain evidence="2 3">DSM 5476</strain>
    </source>
</reference>
<comment type="caution">
    <text evidence="2">The sequence shown here is derived from an EMBL/GenBank/DDBJ whole genome shotgun (WGS) entry which is preliminary data.</text>
</comment>
<dbReference type="Proteomes" id="UP000003340">
    <property type="component" value="Unassembled WGS sequence"/>
</dbReference>
<dbReference type="AlphaFoldDB" id="C0E9Q9"/>
<keyword evidence="1" id="KW-0812">Transmembrane</keyword>
<keyword evidence="1" id="KW-0472">Membrane</keyword>